<dbReference type="InterPro" id="IPR036890">
    <property type="entry name" value="HATPase_C_sf"/>
</dbReference>
<evidence type="ECO:0000313" key="3">
    <source>
        <dbReference type="Proteomes" id="UP000287969"/>
    </source>
</evidence>
<organism evidence="2 3">
    <name type="scientific">Acidilutibacter cellobiosedens</name>
    <dbReference type="NCBI Taxonomy" id="2507161"/>
    <lineage>
        <taxon>Bacteria</taxon>
        <taxon>Bacillati</taxon>
        <taxon>Bacillota</taxon>
        <taxon>Tissierellia</taxon>
        <taxon>Tissierellales</taxon>
        <taxon>Acidilutibacteraceae</taxon>
        <taxon>Acidilutibacter</taxon>
    </lineage>
</organism>
<dbReference type="OrthoDB" id="1634477at2"/>
<reference evidence="3" key="1">
    <citation type="submission" date="2019-01" db="EMBL/GenBank/DDBJ databases">
        <title>Draft genomes of a novel of Sporanaerobacter strains.</title>
        <authorList>
            <person name="Ma S."/>
        </authorList>
    </citation>
    <scope>NUCLEOTIDE SEQUENCE [LARGE SCALE GENOMIC DNA]</scope>
    <source>
        <strain evidence="3">NJN-17</strain>
    </source>
</reference>
<keyword evidence="3" id="KW-1185">Reference proteome</keyword>
<dbReference type="AlphaFoldDB" id="A0A410QGA3"/>
<protein>
    <submittedName>
        <fullName evidence="2">GHKL domain-containing protein</fullName>
    </submittedName>
</protein>
<gene>
    <name evidence="2" type="ORF">EQM13_15945</name>
</gene>
<keyword evidence="1" id="KW-0812">Transmembrane</keyword>
<keyword evidence="1" id="KW-1133">Transmembrane helix</keyword>
<proteinExistence type="predicted"/>
<dbReference type="Proteomes" id="UP000287969">
    <property type="component" value="Chromosome"/>
</dbReference>
<dbReference type="Gene3D" id="3.30.565.10">
    <property type="entry name" value="Histidine kinase-like ATPase, C-terminal domain"/>
    <property type="match status" value="1"/>
</dbReference>
<dbReference type="EMBL" id="CP035282">
    <property type="protein sequence ID" value="QAT62949.1"/>
    <property type="molecule type" value="Genomic_DNA"/>
</dbReference>
<feature type="transmembrane region" description="Helical" evidence="1">
    <location>
        <begin position="32"/>
        <end position="53"/>
    </location>
</feature>
<evidence type="ECO:0000256" key="1">
    <source>
        <dbReference type="SAM" id="Phobius"/>
    </source>
</evidence>
<dbReference type="KEGG" id="spoa:EQM13_15945"/>
<accession>A0A410QGA3</accession>
<name>A0A410QGA3_9FIRM</name>
<keyword evidence="1" id="KW-0472">Membrane</keyword>
<evidence type="ECO:0000313" key="2">
    <source>
        <dbReference type="EMBL" id="QAT62949.1"/>
    </source>
</evidence>
<sequence length="211" mass="24072">MIPQSDWFSTIFVSLASLYQFVSFFANGSFGQFQMIILIISILGTNFAILFLYDTLYLSFSAKTEKVLLKQQNKAYEKQLDLMRKSLDSVQTVRHNIKNHMIALKNLNFNKEDTRFGEYVDNIISSVNARTVYSNSENVIVDSILNYKLQTMENMDIELHVEVDVPKKLSISAYDMTVILGNLMDNAITALDKCSGKKFFLLKSITAKAML</sequence>
<feature type="transmembrane region" description="Helical" evidence="1">
    <location>
        <begin position="7"/>
        <end position="26"/>
    </location>
</feature>